<dbReference type="Proteomes" id="UP000010483">
    <property type="component" value="Chromosome"/>
</dbReference>
<dbReference type="InterPro" id="IPR010985">
    <property type="entry name" value="Ribbon_hlx_hlx"/>
</dbReference>
<accession>K9YPJ8</accession>
<reference evidence="2" key="1">
    <citation type="journal article" date="2013" name="Proc. Natl. Acad. Sci. U.S.A.">
        <title>Improving the coverage of the cyanobacterial phylum using diversity-driven genome sequencing.</title>
        <authorList>
            <person name="Shih P.M."/>
            <person name="Wu D."/>
            <person name="Latifi A."/>
            <person name="Axen S.D."/>
            <person name="Fewer D.P."/>
            <person name="Talla E."/>
            <person name="Calteau A."/>
            <person name="Cai F."/>
            <person name="Tandeau de Marsac N."/>
            <person name="Rippka R."/>
            <person name="Herdman M."/>
            <person name="Sivonen K."/>
            <person name="Coursin T."/>
            <person name="Laurent T."/>
            <person name="Goodwin L."/>
            <person name="Nolan M."/>
            <person name="Davenport K.W."/>
            <person name="Han C.S."/>
            <person name="Rubin E.M."/>
            <person name="Eisen J.A."/>
            <person name="Woyke T."/>
            <person name="Gugger M."/>
            <person name="Kerfeld C.A."/>
        </authorList>
    </citation>
    <scope>NUCLEOTIDE SEQUENCE [LARGE SCALE GENOMIC DNA]</scope>
    <source>
        <strain evidence="2">ATCC 29140 / PCC 7202</strain>
    </source>
</reference>
<proteinExistence type="predicted"/>
<dbReference type="EMBL" id="CP003940">
    <property type="protein sequence ID" value="AFZ48320.1"/>
    <property type="molecule type" value="Genomic_DNA"/>
</dbReference>
<dbReference type="SUPFAM" id="SSF47598">
    <property type="entry name" value="Ribbon-helix-helix"/>
    <property type="match status" value="1"/>
</dbReference>
<dbReference type="Gene3D" id="1.10.1220.10">
    <property type="entry name" value="Met repressor-like"/>
    <property type="match status" value="1"/>
</dbReference>
<evidence type="ECO:0000313" key="2">
    <source>
        <dbReference type="Proteomes" id="UP000010483"/>
    </source>
</evidence>
<dbReference type="InterPro" id="IPR013321">
    <property type="entry name" value="Arc_rbn_hlx_hlx"/>
</dbReference>
<evidence type="ECO:0008006" key="3">
    <source>
        <dbReference type="Google" id="ProtNLM"/>
    </source>
</evidence>
<dbReference type="KEGG" id="csn:Cyast_2374"/>
<evidence type="ECO:0000313" key="1">
    <source>
        <dbReference type="EMBL" id="AFZ48320.1"/>
    </source>
</evidence>
<dbReference type="GO" id="GO:0006355">
    <property type="term" value="P:regulation of DNA-templated transcription"/>
    <property type="evidence" value="ECO:0007669"/>
    <property type="project" value="InterPro"/>
</dbReference>
<sequence>MKKVHLTILITPEEKEKLKLYCEQTGRNPTEVVRDFIRRIRLKE</sequence>
<dbReference type="STRING" id="292563.Cyast_2374"/>
<dbReference type="BioCyc" id="CSTA292563:G1353-2376-MONOMER"/>
<dbReference type="HOGENOM" id="CLU_202531_3_1_3"/>
<dbReference type="AlphaFoldDB" id="K9YPJ8"/>
<organism evidence="1 2">
    <name type="scientific">Cyanobacterium stanieri (strain ATCC 29140 / PCC 7202)</name>
    <dbReference type="NCBI Taxonomy" id="292563"/>
    <lineage>
        <taxon>Bacteria</taxon>
        <taxon>Bacillati</taxon>
        <taxon>Cyanobacteriota</taxon>
        <taxon>Cyanophyceae</taxon>
        <taxon>Oscillatoriophycideae</taxon>
        <taxon>Chroococcales</taxon>
        <taxon>Geminocystaceae</taxon>
        <taxon>Cyanobacterium</taxon>
    </lineage>
</organism>
<name>K9YPJ8_CYASC</name>
<keyword evidence="2" id="KW-1185">Reference proteome</keyword>
<protein>
    <recommendedName>
        <fullName evidence="3">CopG domain protein DNA-binding domain protein</fullName>
    </recommendedName>
</protein>
<gene>
    <name evidence="1" type="ordered locus">Cyast_2374</name>
</gene>